<keyword evidence="3" id="KW-1185">Reference proteome</keyword>
<dbReference type="Proteomes" id="UP001598130">
    <property type="component" value="Unassembled WGS sequence"/>
</dbReference>
<dbReference type="SUPFAM" id="SSF55785">
    <property type="entry name" value="PYP-like sensor domain (PAS domain)"/>
    <property type="match status" value="1"/>
</dbReference>
<dbReference type="NCBIfam" id="TIGR00229">
    <property type="entry name" value="sensory_box"/>
    <property type="match status" value="1"/>
</dbReference>
<dbReference type="EMBL" id="JAOTJD010000045">
    <property type="protein sequence ID" value="MFD3266044.1"/>
    <property type="molecule type" value="Genomic_DNA"/>
</dbReference>
<proteinExistence type="predicted"/>
<dbReference type="Gene3D" id="3.30.450.20">
    <property type="entry name" value="PAS domain"/>
    <property type="match status" value="2"/>
</dbReference>
<feature type="domain" description="PAC" evidence="1">
    <location>
        <begin position="78"/>
        <end position="132"/>
    </location>
</feature>
<dbReference type="InterPro" id="IPR035965">
    <property type="entry name" value="PAS-like_dom_sf"/>
</dbReference>
<name>A0ABW6CTE7_9CAUL</name>
<comment type="caution">
    <text evidence="2">The sequence shown here is derived from an EMBL/GenBank/DDBJ whole genome shotgun (WGS) entry which is preliminary data.</text>
</comment>
<organism evidence="2 3">
    <name type="scientific">Phenylobacterium ferrooxidans</name>
    <dbReference type="NCBI Taxonomy" id="2982689"/>
    <lineage>
        <taxon>Bacteria</taxon>
        <taxon>Pseudomonadati</taxon>
        <taxon>Pseudomonadota</taxon>
        <taxon>Alphaproteobacteria</taxon>
        <taxon>Caulobacterales</taxon>
        <taxon>Caulobacteraceae</taxon>
        <taxon>Phenylobacterium</taxon>
    </lineage>
</organism>
<dbReference type="InterPro" id="IPR000700">
    <property type="entry name" value="PAS-assoc_C"/>
</dbReference>
<dbReference type="PROSITE" id="PS50113">
    <property type="entry name" value="PAC"/>
    <property type="match status" value="1"/>
</dbReference>
<dbReference type="Pfam" id="PF08448">
    <property type="entry name" value="PAS_4"/>
    <property type="match status" value="1"/>
</dbReference>
<evidence type="ECO:0000313" key="2">
    <source>
        <dbReference type="EMBL" id="MFD3266044.1"/>
    </source>
</evidence>
<gene>
    <name evidence="2" type="ORF">OCL97_18970</name>
</gene>
<protein>
    <submittedName>
        <fullName evidence="2">PAS domain-containing protein</fullName>
    </submittedName>
</protein>
<evidence type="ECO:0000313" key="3">
    <source>
        <dbReference type="Proteomes" id="UP001598130"/>
    </source>
</evidence>
<sequence length="267" mass="29407">MRNLLQRQPMLWAALEASQDCVKLIGLDGRINYVNAGGCRLMELESPNDIVGEVWAEMWPEPSRAQVRAAVANGGAQRSDRFCAPRDTARGRRKHWDVVVTPLVDERGELEVLLVTSRDVSDLQSARAEAEEKRAALTKTTAALRAVGRVAKIGGWEISLESQLVDWSQEIWDILGGTPRPIQLDEALGIYPEAEQPRVRDLLTHAAATPLGQTPPKPGRDIGQPDHLLHLIMGHQRSGDRTGCPCALSSRPHRSDFVMQPVAGQID</sequence>
<dbReference type="InterPro" id="IPR000014">
    <property type="entry name" value="PAS"/>
</dbReference>
<reference evidence="2 3" key="1">
    <citation type="submission" date="2022-09" db="EMBL/GenBank/DDBJ databases">
        <title>New species of Phenylobacterium.</title>
        <authorList>
            <person name="Mieszkin S."/>
        </authorList>
    </citation>
    <scope>NUCLEOTIDE SEQUENCE [LARGE SCALE GENOMIC DNA]</scope>
    <source>
        <strain evidence="2 3">HK31-G</strain>
    </source>
</reference>
<dbReference type="InterPro" id="IPR013656">
    <property type="entry name" value="PAS_4"/>
</dbReference>
<evidence type="ECO:0000259" key="1">
    <source>
        <dbReference type="PROSITE" id="PS50113"/>
    </source>
</evidence>
<dbReference type="RefSeq" id="WP_377371349.1">
    <property type="nucleotide sequence ID" value="NZ_JAOTJD010000045.1"/>
</dbReference>
<dbReference type="CDD" id="cd00130">
    <property type="entry name" value="PAS"/>
    <property type="match status" value="1"/>
</dbReference>
<accession>A0ABW6CTE7</accession>